<name>A0A7J7P6H3_9MAGN</name>
<organism evidence="2 3">
    <name type="scientific">Kingdonia uniflora</name>
    <dbReference type="NCBI Taxonomy" id="39325"/>
    <lineage>
        <taxon>Eukaryota</taxon>
        <taxon>Viridiplantae</taxon>
        <taxon>Streptophyta</taxon>
        <taxon>Embryophyta</taxon>
        <taxon>Tracheophyta</taxon>
        <taxon>Spermatophyta</taxon>
        <taxon>Magnoliopsida</taxon>
        <taxon>Ranunculales</taxon>
        <taxon>Circaeasteraceae</taxon>
        <taxon>Kingdonia</taxon>
    </lineage>
</organism>
<dbReference type="AlphaFoldDB" id="A0A7J7P6H3"/>
<gene>
    <name evidence="2" type="ORF">GIB67_008789</name>
</gene>
<proteinExistence type="predicted"/>
<dbReference type="EMBL" id="JACGCM010000250">
    <property type="protein sequence ID" value="KAF6174734.1"/>
    <property type="molecule type" value="Genomic_DNA"/>
</dbReference>
<accession>A0A7J7P6H3</accession>
<evidence type="ECO:0008006" key="4">
    <source>
        <dbReference type="Google" id="ProtNLM"/>
    </source>
</evidence>
<dbReference type="Proteomes" id="UP000541444">
    <property type="component" value="Unassembled WGS sequence"/>
</dbReference>
<dbReference type="InterPro" id="IPR004252">
    <property type="entry name" value="Probable_transposase_24"/>
</dbReference>
<reference evidence="2 3" key="1">
    <citation type="journal article" date="2020" name="IScience">
        <title>Genome Sequencing of the Endangered Kingdonia uniflora (Circaeasteraceae, Ranunculales) Reveals Potential Mechanisms of Evolutionary Specialization.</title>
        <authorList>
            <person name="Sun Y."/>
            <person name="Deng T."/>
            <person name="Zhang A."/>
            <person name="Moore M.J."/>
            <person name="Landis J.B."/>
            <person name="Lin N."/>
            <person name="Zhang H."/>
            <person name="Zhang X."/>
            <person name="Huang J."/>
            <person name="Zhang X."/>
            <person name="Sun H."/>
            <person name="Wang H."/>
        </authorList>
    </citation>
    <scope>NUCLEOTIDE SEQUENCE [LARGE SCALE GENOMIC DNA]</scope>
    <source>
        <strain evidence="2">TB1705</strain>
        <tissue evidence="2">Leaf</tissue>
    </source>
</reference>
<dbReference type="Pfam" id="PF03004">
    <property type="entry name" value="Transposase_24"/>
    <property type="match status" value="1"/>
</dbReference>
<keyword evidence="3" id="KW-1185">Reference proteome</keyword>
<evidence type="ECO:0000313" key="2">
    <source>
        <dbReference type="EMBL" id="KAF6174734.1"/>
    </source>
</evidence>
<protein>
    <recommendedName>
        <fullName evidence="4">Transposase</fullName>
    </recommendedName>
</protein>
<sequence>MGDDDECSSKYPLDKKGTNHFLDPVKYEQARRWVLESYDDIDEWKEKHKIYTEGCTSGGQRRRENITSEKPLQFIPWLRRQMPQKKLTRDVDAYEDPLVFKGTTHEGSFDLALAGEDEYDVPTYMKGKVLARAQRLWCDRNSKYRKFNYDPYPNDEVRKIKCPKRVRPEDWERFLELHREPRVIARRERGKAARKAMKRPDTSGRRGSGRTAERLWKKNPKVPIFRTDVYLATHTKADGSSLTPELDVELEKIRNICIVEPETVSLDIDNDPVAQEKTARFTLEEDLAHVKDKLTTMDEKLSSLAARRQGTSGSATFNATESPSSMCPSSPIALLGKERPCELLSFTGKIVACWRAIGDSHSAVYNIIIGDVTYNPNIHSVDSDPSLSSLNDVELGKTIVWAKMLTRFFN</sequence>
<comment type="caution">
    <text evidence="2">The sequence shown here is derived from an EMBL/GenBank/DDBJ whole genome shotgun (WGS) entry which is preliminary data.</text>
</comment>
<feature type="region of interest" description="Disordered" evidence="1">
    <location>
        <begin position="187"/>
        <end position="211"/>
    </location>
</feature>
<evidence type="ECO:0000313" key="3">
    <source>
        <dbReference type="Proteomes" id="UP000541444"/>
    </source>
</evidence>
<evidence type="ECO:0000256" key="1">
    <source>
        <dbReference type="SAM" id="MobiDB-lite"/>
    </source>
</evidence>